<dbReference type="AlphaFoldDB" id="A0A318I3H1"/>
<evidence type="ECO:0000313" key="3">
    <source>
        <dbReference type="Proteomes" id="UP000247755"/>
    </source>
</evidence>
<gene>
    <name evidence="2" type="ORF">NA66_102925</name>
</gene>
<protein>
    <submittedName>
        <fullName evidence="2">Uncharacterized protein</fullName>
    </submittedName>
</protein>
<proteinExistence type="predicted"/>
<dbReference type="Proteomes" id="UP000247755">
    <property type="component" value="Unassembled WGS sequence"/>
</dbReference>
<name>A0A318I3H1_BURPY</name>
<evidence type="ECO:0000256" key="1">
    <source>
        <dbReference type="SAM" id="MobiDB-lite"/>
    </source>
</evidence>
<evidence type="ECO:0000313" key="2">
    <source>
        <dbReference type="EMBL" id="PXX25072.1"/>
    </source>
</evidence>
<comment type="caution">
    <text evidence="2">The sequence shown here is derived from an EMBL/GenBank/DDBJ whole genome shotgun (WGS) entry which is preliminary data.</text>
</comment>
<accession>A0A318I3H1</accession>
<reference evidence="2 3" key="1">
    <citation type="submission" date="2018-05" db="EMBL/GenBank/DDBJ databases">
        <title>Comparative genomics of bacterial root endophytes of switchgrass collected from native prairies over two seasons.</title>
        <authorList>
            <person name="Tang Y."/>
        </authorList>
    </citation>
    <scope>NUCLEOTIDE SEQUENCE [LARGE SCALE GENOMIC DNA]</scope>
    <source>
        <strain evidence="2 3">NFIX32</strain>
    </source>
</reference>
<dbReference type="EMBL" id="QJJY01000029">
    <property type="protein sequence ID" value="PXX25072.1"/>
    <property type="molecule type" value="Genomic_DNA"/>
</dbReference>
<organism evidence="2 3">
    <name type="scientific">Burkholderia pyrrocinia</name>
    <name type="common">Pseudomonas pyrrocinia</name>
    <dbReference type="NCBI Taxonomy" id="60550"/>
    <lineage>
        <taxon>Bacteria</taxon>
        <taxon>Pseudomonadati</taxon>
        <taxon>Pseudomonadota</taxon>
        <taxon>Betaproteobacteria</taxon>
        <taxon>Burkholderiales</taxon>
        <taxon>Burkholderiaceae</taxon>
        <taxon>Burkholderia</taxon>
        <taxon>Burkholderia cepacia complex</taxon>
    </lineage>
</organism>
<sequence length="37" mass="4421">MVALDSYLHRGFANREKMNRVHRRPGIRQQVARDTLQ</sequence>
<feature type="region of interest" description="Disordered" evidence="1">
    <location>
        <begin position="13"/>
        <end position="37"/>
    </location>
</feature>